<keyword evidence="2" id="KW-0805">Transcription regulation</keyword>
<dbReference type="InterPro" id="IPR003340">
    <property type="entry name" value="B3_DNA-bd"/>
</dbReference>
<dbReference type="CDD" id="cd10017">
    <property type="entry name" value="B3_DNA"/>
    <property type="match status" value="1"/>
</dbReference>
<comment type="subcellular location">
    <subcellularLocation>
        <location evidence="1">Nucleus</location>
    </subcellularLocation>
</comment>
<evidence type="ECO:0000256" key="1">
    <source>
        <dbReference type="ARBA" id="ARBA00004123"/>
    </source>
</evidence>
<sequence length="257" mass="29759">MHSSGDRLLAKREDGQMFISQNFFHTKISKKSVRATEHDVDDEDDDYSGGGDGGGDDQNNDDEEEVVVDFELNPCFSSNRTIFINESVIQQGRKRKKMHSLGDHLSAKDEDGQVFISQNFSQIKISKENERAFLAAKKCKRTNPCFMVVLQKCEIEHHNYMVSPIHVYTYTIKFLEFIKKYTKNCSEYRTLKTSTSGKKQWLVRCTPIHKKRWPMKISRGWSAFKTDNTLREGDVCVFELMKKNGILFKISIYRAAE</sequence>
<dbReference type="Pfam" id="PF02362">
    <property type="entry name" value="B3"/>
    <property type="match status" value="1"/>
</dbReference>
<evidence type="ECO:0000256" key="5">
    <source>
        <dbReference type="ARBA" id="ARBA00023242"/>
    </source>
</evidence>
<evidence type="ECO:0000256" key="6">
    <source>
        <dbReference type="SAM" id="MobiDB-lite"/>
    </source>
</evidence>
<feature type="region of interest" description="Disordered" evidence="6">
    <location>
        <begin position="30"/>
        <end position="61"/>
    </location>
</feature>
<name>A0ABM4A3P1_ZIZJJ</name>
<reference evidence="9" key="1">
    <citation type="submission" date="2025-08" db="UniProtKB">
        <authorList>
            <consortium name="RefSeq"/>
        </authorList>
    </citation>
    <scope>IDENTIFICATION</scope>
    <source>
        <tissue evidence="9">Seedling</tissue>
    </source>
</reference>
<keyword evidence="3" id="KW-0238">DNA-binding</keyword>
<evidence type="ECO:0000313" key="8">
    <source>
        <dbReference type="Proteomes" id="UP001652623"/>
    </source>
</evidence>
<dbReference type="PANTHER" id="PTHR31391">
    <property type="entry name" value="B3 DOMAIN-CONTAINING PROTEIN OS11G0197600-RELATED"/>
    <property type="match status" value="1"/>
</dbReference>
<keyword evidence="5" id="KW-0539">Nucleus</keyword>
<dbReference type="Gene3D" id="2.40.330.10">
    <property type="entry name" value="DNA-binding pseudobarrel domain"/>
    <property type="match status" value="1"/>
</dbReference>
<dbReference type="InterPro" id="IPR044837">
    <property type="entry name" value="REM16-like"/>
</dbReference>
<dbReference type="Proteomes" id="UP001652623">
    <property type="component" value="Chromosome 3"/>
</dbReference>
<protein>
    <submittedName>
        <fullName evidence="9">B3 domain-containing transcription factor VRN1</fullName>
    </submittedName>
</protein>
<dbReference type="PANTHER" id="PTHR31391:SF4">
    <property type="entry name" value="B3 DOMAIN-CONTAINING PROTEIN OS03G0184500"/>
    <property type="match status" value="1"/>
</dbReference>
<evidence type="ECO:0000313" key="9">
    <source>
        <dbReference type="RefSeq" id="XP_060671349.1"/>
    </source>
</evidence>
<gene>
    <name evidence="9" type="primary">LOC107422594</name>
</gene>
<keyword evidence="4" id="KW-0804">Transcription</keyword>
<keyword evidence="8" id="KW-1185">Reference proteome</keyword>
<evidence type="ECO:0000256" key="2">
    <source>
        <dbReference type="ARBA" id="ARBA00023015"/>
    </source>
</evidence>
<dbReference type="PROSITE" id="PS50863">
    <property type="entry name" value="B3"/>
    <property type="match status" value="1"/>
</dbReference>
<dbReference type="GeneID" id="107422594"/>
<accession>A0ABM4A3P1</accession>
<evidence type="ECO:0000256" key="4">
    <source>
        <dbReference type="ARBA" id="ARBA00023163"/>
    </source>
</evidence>
<evidence type="ECO:0000259" key="7">
    <source>
        <dbReference type="PROSITE" id="PS50863"/>
    </source>
</evidence>
<dbReference type="RefSeq" id="XP_060671349.1">
    <property type="nucleotide sequence ID" value="XM_060815366.1"/>
</dbReference>
<feature type="domain" description="TF-B3" evidence="7">
    <location>
        <begin position="190"/>
        <end position="256"/>
    </location>
</feature>
<proteinExistence type="predicted"/>
<evidence type="ECO:0000256" key="3">
    <source>
        <dbReference type="ARBA" id="ARBA00023125"/>
    </source>
</evidence>
<dbReference type="SUPFAM" id="SSF101936">
    <property type="entry name" value="DNA-binding pseudobarrel domain"/>
    <property type="match status" value="1"/>
</dbReference>
<dbReference type="InterPro" id="IPR015300">
    <property type="entry name" value="DNA-bd_pseudobarrel_sf"/>
</dbReference>
<organism evidence="8 9">
    <name type="scientific">Ziziphus jujuba</name>
    <name type="common">Chinese jujube</name>
    <name type="synonym">Ziziphus sativa</name>
    <dbReference type="NCBI Taxonomy" id="326968"/>
    <lineage>
        <taxon>Eukaryota</taxon>
        <taxon>Viridiplantae</taxon>
        <taxon>Streptophyta</taxon>
        <taxon>Embryophyta</taxon>
        <taxon>Tracheophyta</taxon>
        <taxon>Spermatophyta</taxon>
        <taxon>Magnoliopsida</taxon>
        <taxon>eudicotyledons</taxon>
        <taxon>Gunneridae</taxon>
        <taxon>Pentapetalae</taxon>
        <taxon>rosids</taxon>
        <taxon>fabids</taxon>
        <taxon>Rosales</taxon>
        <taxon>Rhamnaceae</taxon>
        <taxon>Paliureae</taxon>
        <taxon>Ziziphus</taxon>
    </lineage>
</organism>